<name>A0A0A8XW11_ARUDO</name>
<feature type="compositionally biased region" description="Basic and acidic residues" evidence="1">
    <location>
        <begin position="11"/>
        <end position="22"/>
    </location>
</feature>
<reference evidence="2" key="2">
    <citation type="journal article" date="2015" name="Data Brief">
        <title>Shoot transcriptome of the giant reed, Arundo donax.</title>
        <authorList>
            <person name="Barrero R.A."/>
            <person name="Guerrero F.D."/>
            <person name="Moolhuijzen P."/>
            <person name="Goolsby J.A."/>
            <person name="Tidwell J."/>
            <person name="Bellgard S.E."/>
            <person name="Bellgard M.I."/>
        </authorList>
    </citation>
    <scope>NUCLEOTIDE SEQUENCE</scope>
    <source>
        <tissue evidence="2">Shoot tissue taken approximately 20 cm above the soil surface</tissue>
    </source>
</reference>
<protein>
    <submittedName>
        <fullName evidence="2">Uncharacterized protein</fullName>
    </submittedName>
</protein>
<organism evidence="2">
    <name type="scientific">Arundo donax</name>
    <name type="common">Giant reed</name>
    <name type="synonym">Donax arundinaceus</name>
    <dbReference type="NCBI Taxonomy" id="35708"/>
    <lineage>
        <taxon>Eukaryota</taxon>
        <taxon>Viridiplantae</taxon>
        <taxon>Streptophyta</taxon>
        <taxon>Embryophyta</taxon>
        <taxon>Tracheophyta</taxon>
        <taxon>Spermatophyta</taxon>
        <taxon>Magnoliopsida</taxon>
        <taxon>Liliopsida</taxon>
        <taxon>Poales</taxon>
        <taxon>Poaceae</taxon>
        <taxon>PACMAD clade</taxon>
        <taxon>Arundinoideae</taxon>
        <taxon>Arundineae</taxon>
        <taxon>Arundo</taxon>
    </lineage>
</organism>
<feature type="region of interest" description="Disordered" evidence="1">
    <location>
        <begin position="1"/>
        <end position="39"/>
    </location>
</feature>
<evidence type="ECO:0000313" key="2">
    <source>
        <dbReference type="EMBL" id="JAD18046.1"/>
    </source>
</evidence>
<reference evidence="2" key="1">
    <citation type="submission" date="2014-09" db="EMBL/GenBank/DDBJ databases">
        <authorList>
            <person name="Magalhaes I.L.F."/>
            <person name="Oliveira U."/>
            <person name="Santos F.R."/>
            <person name="Vidigal T.H.D.A."/>
            <person name="Brescovit A.D."/>
            <person name="Santos A.J."/>
        </authorList>
    </citation>
    <scope>NUCLEOTIDE SEQUENCE</scope>
    <source>
        <tissue evidence="2">Shoot tissue taken approximately 20 cm above the soil surface</tissue>
    </source>
</reference>
<dbReference type="EMBL" id="GBRH01279849">
    <property type="protein sequence ID" value="JAD18046.1"/>
    <property type="molecule type" value="Transcribed_RNA"/>
</dbReference>
<dbReference type="AlphaFoldDB" id="A0A0A8XW11"/>
<proteinExistence type="predicted"/>
<evidence type="ECO:0000256" key="1">
    <source>
        <dbReference type="SAM" id="MobiDB-lite"/>
    </source>
</evidence>
<accession>A0A0A8XW11</accession>
<sequence>MASNRNASGVEKQKSTWKRESWLAHPSIANQHPPSPIKDSITQSECLIVGLTTVI</sequence>